<accession>A0A518G4F8</accession>
<evidence type="ECO:0000313" key="2">
    <source>
        <dbReference type="Proteomes" id="UP000318017"/>
    </source>
</evidence>
<sequence>MARSFRDSKDTLWHVMVNVSVARSLLRGEEPIDILNAKSLAGVMDDPYQRFAVLWAACHSQALAVGLATPEEFDRYLLPGELSPEEAERIWAEAEVALREALIDFFHRIGQKALAGVIAQTIAARTRLDNLSVTKLQGTKVQRLIDHAAEKADQQMDAELDHATAEIDRLILGRTSGN</sequence>
<dbReference type="RefSeq" id="WP_145076368.1">
    <property type="nucleotide sequence ID" value="NZ_CP036298.1"/>
</dbReference>
<dbReference type="Proteomes" id="UP000318017">
    <property type="component" value="Chromosome"/>
</dbReference>
<dbReference type="AlphaFoldDB" id="A0A518G4F8"/>
<gene>
    <name evidence="1" type="ORF">Q31a_17270</name>
</gene>
<evidence type="ECO:0000313" key="1">
    <source>
        <dbReference type="EMBL" id="QDV23429.1"/>
    </source>
</evidence>
<dbReference type="EMBL" id="CP036298">
    <property type="protein sequence ID" value="QDV23429.1"/>
    <property type="molecule type" value="Genomic_DNA"/>
</dbReference>
<reference evidence="1 2" key="1">
    <citation type="submission" date="2019-02" db="EMBL/GenBank/DDBJ databases">
        <title>Deep-cultivation of Planctomycetes and their phenomic and genomic characterization uncovers novel biology.</title>
        <authorList>
            <person name="Wiegand S."/>
            <person name="Jogler M."/>
            <person name="Boedeker C."/>
            <person name="Pinto D."/>
            <person name="Vollmers J."/>
            <person name="Rivas-Marin E."/>
            <person name="Kohn T."/>
            <person name="Peeters S.H."/>
            <person name="Heuer A."/>
            <person name="Rast P."/>
            <person name="Oberbeckmann S."/>
            <person name="Bunk B."/>
            <person name="Jeske O."/>
            <person name="Meyerdierks A."/>
            <person name="Storesund J.E."/>
            <person name="Kallscheuer N."/>
            <person name="Luecker S."/>
            <person name="Lage O.M."/>
            <person name="Pohl T."/>
            <person name="Merkel B.J."/>
            <person name="Hornburger P."/>
            <person name="Mueller R.-W."/>
            <person name="Bruemmer F."/>
            <person name="Labrenz M."/>
            <person name="Spormann A.M."/>
            <person name="Op den Camp H."/>
            <person name="Overmann J."/>
            <person name="Amann R."/>
            <person name="Jetten M.S.M."/>
            <person name="Mascher T."/>
            <person name="Medema M.H."/>
            <person name="Devos D.P."/>
            <person name="Kaster A.-K."/>
            <person name="Ovreas L."/>
            <person name="Rohde M."/>
            <person name="Galperin M.Y."/>
            <person name="Jogler C."/>
        </authorList>
    </citation>
    <scope>NUCLEOTIDE SEQUENCE [LARGE SCALE GENOMIC DNA]</scope>
    <source>
        <strain evidence="1 2">Q31a</strain>
    </source>
</reference>
<protein>
    <submittedName>
        <fullName evidence="1">Uncharacterized protein</fullName>
    </submittedName>
</protein>
<name>A0A518G4F8_9BACT</name>
<proteinExistence type="predicted"/>
<organism evidence="1 2">
    <name type="scientific">Aureliella helgolandensis</name>
    <dbReference type="NCBI Taxonomy" id="2527968"/>
    <lineage>
        <taxon>Bacteria</taxon>
        <taxon>Pseudomonadati</taxon>
        <taxon>Planctomycetota</taxon>
        <taxon>Planctomycetia</taxon>
        <taxon>Pirellulales</taxon>
        <taxon>Pirellulaceae</taxon>
        <taxon>Aureliella</taxon>
    </lineage>
</organism>
<dbReference type="KEGG" id="ahel:Q31a_17270"/>
<keyword evidence="2" id="KW-1185">Reference proteome</keyword>